<feature type="domain" description="Reverse transcriptase" evidence="2">
    <location>
        <begin position="206"/>
        <end position="281"/>
    </location>
</feature>
<accession>A0A5J4WIV9</accession>
<dbReference type="Gene3D" id="3.30.70.270">
    <property type="match status" value="1"/>
</dbReference>
<dbReference type="PANTHER" id="PTHR33050">
    <property type="entry name" value="REVERSE TRANSCRIPTASE DOMAIN-CONTAINING PROTEIN"/>
    <property type="match status" value="1"/>
</dbReference>
<dbReference type="InterPro" id="IPR052055">
    <property type="entry name" value="Hepadnavirus_pol/RT"/>
</dbReference>
<reference evidence="3 4" key="1">
    <citation type="submission" date="2019-03" db="EMBL/GenBank/DDBJ databases">
        <title>Single cell metagenomics reveals metabolic interactions within the superorganism composed of flagellate Streblomastix strix and complex community of Bacteroidetes bacteria on its surface.</title>
        <authorList>
            <person name="Treitli S.C."/>
            <person name="Kolisko M."/>
            <person name="Husnik F."/>
            <person name="Keeling P."/>
            <person name="Hampl V."/>
        </authorList>
    </citation>
    <scope>NUCLEOTIDE SEQUENCE [LARGE SCALE GENOMIC DNA]</scope>
    <source>
        <strain evidence="3">ST1C</strain>
    </source>
</reference>
<feature type="region of interest" description="Disordered" evidence="1">
    <location>
        <begin position="388"/>
        <end position="408"/>
    </location>
</feature>
<evidence type="ECO:0000256" key="1">
    <source>
        <dbReference type="SAM" id="MobiDB-lite"/>
    </source>
</evidence>
<evidence type="ECO:0000259" key="2">
    <source>
        <dbReference type="Pfam" id="PF00078"/>
    </source>
</evidence>
<protein>
    <recommendedName>
        <fullName evidence="2">Reverse transcriptase domain-containing protein</fullName>
    </recommendedName>
</protein>
<dbReference type="SUPFAM" id="SSF56672">
    <property type="entry name" value="DNA/RNA polymerases"/>
    <property type="match status" value="1"/>
</dbReference>
<dbReference type="InterPro" id="IPR043502">
    <property type="entry name" value="DNA/RNA_pol_sf"/>
</dbReference>
<dbReference type="InterPro" id="IPR043128">
    <property type="entry name" value="Rev_trsase/Diguanyl_cyclase"/>
</dbReference>
<comment type="caution">
    <text evidence="3">The sequence shown here is derived from an EMBL/GenBank/DDBJ whole genome shotgun (WGS) entry which is preliminary data.</text>
</comment>
<dbReference type="PANTHER" id="PTHR33050:SF7">
    <property type="entry name" value="RIBONUCLEASE H"/>
    <property type="match status" value="1"/>
</dbReference>
<dbReference type="Pfam" id="PF00078">
    <property type="entry name" value="RVT_1"/>
    <property type="match status" value="1"/>
</dbReference>
<gene>
    <name evidence="3" type="ORF">EZS28_010015</name>
</gene>
<name>A0A5J4WIV9_9EUKA</name>
<evidence type="ECO:0000313" key="4">
    <source>
        <dbReference type="Proteomes" id="UP000324800"/>
    </source>
</evidence>
<proteinExistence type="predicted"/>
<sequence>MGIQNKTKEEIHTLEIFPRTQMEEILQPQPNTGMGKNNLLTGDIKIGKGNGIHTKGVFPSIYERGQRKEFERETEDLSVLTLKRRGNSTHREIGRRIQRKHNRINAYRAGYVVQSNVYNSEASLEMAENSGCEFSEQGDINDSFQDEWNRSSERIDKERKLGNKFRSKISLSLPNSISTTQTIPSIRSNGESLLIQSNAVRNTALPIFFAQALAMVLTKIRRESDIKIMNYADDLLLLHQNKGRLREQTQTIMRILEAFRQTTAQEKCKTEPKQQINFLGWAWDLKRMYLKMIDLRKQELRYQLRRIISLTQRQIPIMIKYLVLIIGKLNYLRVKVREDSINIKLKDSAKTRALRNKVCGENMILPKKNPIRTLLVVKSDNEELIYDTRSENSKGSNNIRRMSEGLGE</sequence>
<organism evidence="3 4">
    <name type="scientific">Streblomastix strix</name>
    <dbReference type="NCBI Taxonomy" id="222440"/>
    <lineage>
        <taxon>Eukaryota</taxon>
        <taxon>Metamonada</taxon>
        <taxon>Preaxostyla</taxon>
        <taxon>Oxymonadida</taxon>
        <taxon>Streblomastigidae</taxon>
        <taxon>Streblomastix</taxon>
    </lineage>
</organism>
<dbReference type="Proteomes" id="UP000324800">
    <property type="component" value="Unassembled WGS sequence"/>
</dbReference>
<dbReference type="InterPro" id="IPR000477">
    <property type="entry name" value="RT_dom"/>
</dbReference>
<evidence type="ECO:0000313" key="3">
    <source>
        <dbReference type="EMBL" id="KAA6394462.1"/>
    </source>
</evidence>
<dbReference type="AlphaFoldDB" id="A0A5J4WIV9"/>
<dbReference type="EMBL" id="SNRW01001939">
    <property type="protein sequence ID" value="KAA6394462.1"/>
    <property type="molecule type" value="Genomic_DNA"/>
</dbReference>